<dbReference type="InterPro" id="IPR019052">
    <property type="entry name" value="DUF2383"/>
</dbReference>
<comment type="caution">
    <text evidence="2">The sequence shown here is derived from an EMBL/GenBank/DDBJ whole genome shotgun (WGS) entry which is preliminary data.</text>
</comment>
<dbReference type="AlphaFoldDB" id="A0A328BRW1"/>
<evidence type="ECO:0000259" key="1">
    <source>
        <dbReference type="Pfam" id="PF09537"/>
    </source>
</evidence>
<accession>A0A328BRW1</accession>
<dbReference type="NCBIfam" id="TIGR02284">
    <property type="entry name" value="PA2169 family four-helix-bundle protein"/>
    <property type="match status" value="1"/>
</dbReference>
<dbReference type="InterPro" id="IPR012347">
    <property type="entry name" value="Ferritin-like"/>
</dbReference>
<evidence type="ECO:0000313" key="3">
    <source>
        <dbReference type="Proteomes" id="UP000248553"/>
    </source>
</evidence>
<dbReference type="InterPro" id="IPR011971">
    <property type="entry name" value="CHP02284"/>
</dbReference>
<dbReference type="PIRSF" id="PIRSF029477">
    <property type="entry name" value="UCP029477"/>
    <property type="match status" value="1"/>
</dbReference>
<evidence type="ECO:0000313" key="2">
    <source>
        <dbReference type="EMBL" id="RAK70010.1"/>
    </source>
</evidence>
<protein>
    <submittedName>
        <fullName evidence="2">Aldehyde dehydrogenase</fullName>
    </submittedName>
</protein>
<keyword evidence="3" id="KW-1185">Reference proteome</keyword>
<sequence>MPRFGTTTNQDTTMPAITPESARVFNDLVEVNKTGAKGYQEAAEGVSDPQLKAELSRLSQQRAQFAAELEQQARRLGVEAPSNEGTIEGALTDAAAAVHRGWINVKSAITGQDDSAILGECETGDKVALEAYESALKSQSVPAEASSVIQKQHSEILAAKNQVTQWKASNR</sequence>
<gene>
    <name evidence="2" type="ORF">DLM85_03925</name>
</gene>
<dbReference type="Gene3D" id="1.20.1260.10">
    <property type="match status" value="1"/>
</dbReference>
<dbReference type="InterPro" id="IPR016920">
    <property type="entry name" value="UCP029477"/>
</dbReference>
<dbReference type="Pfam" id="PF09537">
    <property type="entry name" value="DUF2383"/>
    <property type="match status" value="1"/>
</dbReference>
<dbReference type="Proteomes" id="UP000248553">
    <property type="component" value="Unassembled WGS sequence"/>
</dbReference>
<proteinExistence type="predicted"/>
<reference evidence="3" key="1">
    <citation type="submission" date="2018-05" db="EMBL/GenBank/DDBJ databases">
        <authorList>
            <person name="Nie L."/>
        </authorList>
    </citation>
    <scope>NUCLEOTIDE SEQUENCE [LARGE SCALE GENOMIC DNA]</scope>
    <source>
        <strain evidence="3">NL</strain>
    </source>
</reference>
<organism evidence="2 3">
    <name type="scientific">Hymenobacter edaphi</name>
    <dbReference type="NCBI Taxonomy" id="2211146"/>
    <lineage>
        <taxon>Bacteria</taxon>
        <taxon>Pseudomonadati</taxon>
        <taxon>Bacteroidota</taxon>
        <taxon>Cytophagia</taxon>
        <taxon>Cytophagales</taxon>
        <taxon>Hymenobacteraceae</taxon>
        <taxon>Hymenobacter</taxon>
    </lineage>
</organism>
<name>A0A328BRW1_9BACT</name>
<feature type="domain" description="DUF2383" evidence="1">
    <location>
        <begin position="23"/>
        <end position="137"/>
    </location>
</feature>
<dbReference type="EMBL" id="QHKM01000001">
    <property type="protein sequence ID" value="RAK70010.1"/>
    <property type="molecule type" value="Genomic_DNA"/>
</dbReference>